<dbReference type="AlphaFoldDB" id="A0A8J2H318"/>
<protein>
    <submittedName>
        <fullName evidence="1">Uncharacterized protein</fullName>
    </submittedName>
</protein>
<evidence type="ECO:0000313" key="2">
    <source>
        <dbReference type="Proteomes" id="UP000786811"/>
    </source>
</evidence>
<name>A0A8J2H318_COTCN</name>
<dbReference type="EMBL" id="CAJNRD030001114">
    <property type="protein sequence ID" value="CAG5073419.1"/>
    <property type="molecule type" value="Genomic_DNA"/>
</dbReference>
<accession>A0A8J2H318</accession>
<dbReference type="Proteomes" id="UP000786811">
    <property type="component" value="Unassembled WGS sequence"/>
</dbReference>
<proteinExistence type="predicted"/>
<dbReference type="OrthoDB" id="6485269at2759"/>
<gene>
    <name evidence="1" type="ORF">HICCMSTLAB_LOCUS362</name>
</gene>
<reference evidence="1" key="1">
    <citation type="submission" date="2021-04" db="EMBL/GenBank/DDBJ databases">
        <authorList>
            <person name="Chebbi M.A.C M."/>
        </authorList>
    </citation>
    <scope>NUCLEOTIDE SEQUENCE</scope>
</reference>
<evidence type="ECO:0000313" key="1">
    <source>
        <dbReference type="EMBL" id="CAG5073419.1"/>
    </source>
</evidence>
<comment type="caution">
    <text evidence="1">The sequence shown here is derived from an EMBL/GenBank/DDBJ whole genome shotgun (WGS) entry which is preliminary data.</text>
</comment>
<sequence length="95" mass="10680">MTASLTQTPQTFKKFEQIVLTVVDTETVKINTMLQVLEKIAKAKCLPILGCDEHKKELIAKILNNFVVTRNVQSTLSVFDSPVQDNSLYLTRPCP</sequence>
<keyword evidence="2" id="KW-1185">Reference proteome</keyword>
<organism evidence="1 2">
    <name type="scientific">Cotesia congregata</name>
    <name type="common">Parasitoid wasp</name>
    <name type="synonym">Apanteles congregatus</name>
    <dbReference type="NCBI Taxonomy" id="51543"/>
    <lineage>
        <taxon>Eukaryota</taxon>
        <taxon>Metazoa</taxon>
        <taxon>Ecdysozoa</taxon>
        <taxon>Arthropoda</taxon>
        <taxon>Hexapoda</taxon>
        <taxon>Insecta</taxon>
        <taxon>Pterygota</taxon>
        <taxon>Neoptera</taxon>
        <taxon>Endopterygota</taxon>
        <taxon>Hymenoptera</taxon>
        <taxon>Apocrita</taxon>
        <taxon>Ichneumonoidea</taxon>
        <taxon>Braconidae</taxon>
        <taxon>Microgastrinae</taxon>
        <taxon>Cotesia</taxon>
    </lineage>
</organism>